<feature type="compositionally biased region" description="Low complexity" evidence="1">
    <location>
        <begin position="18"/>
        <end position="36"/>
    </location>
</feature>
<dbReference type="EMBL" id="BPQB01000079">
    <property type="protein sequence ID" value="GJE97942.1"/>
    <property type="molecule type" value="Genomic_DNA"/>
</dbReference>
<reference evidence="2 3" key="1">
    <citation type="submission" date="2021-08" db="EMBL/GenBank/DDBJ databases">
        <title>Draft Genome Sequence of Phanerochaete sordida strain YK-624.</title>
        <authorList>
            <person name="Mori T."/>
            <person name="Dohra H."/>
            <person name="Suzuki T."/>
            <person name="Kawagishi H."/>
            <person name="Hirai H."/>
        </authorList>
    </citation>
    <scope>NUCLEOTIDE SEQUENCE [LARGE SCALE GENOMIC DNA]</scope>
    <source>
        <strain evidence="2 3">YK-624</strain>
    </source>
</reference>
<gene>
    <name evidence="2" type="ORF">PsYK624_141640</name>
</gene>
<organism evidence="2 3">
    <name type="scientific">Phanerochaete sordida</name>
    <dbReference type="NCBI Taxonomy" id="48140"/>
    <lineage>
        <taxon>Eukaryota</taxon>
        <taxon>Fungi</taxon>
        <taxon>Dikarya</taxon>
        <taxon>Basidiomycota</taxon>
        <taxon>Agaricomycotina</taxon>
        <taxon>Agaricomycetes</taxon>
        <taxon>Polyporales</taxon>
        <taxon>Phanerochaetaceae</taxon>
        <taxon>Phanerochaete</taxon>
    </lineage>
</organism>
<feature type="region of interest" description="Disordered" evidence="1">
    <location>
        <begin position="15"/>
        <end position="45"/>
    </location>
</feature>
<comment type="caution">
    <text evidence="2">The sequence shown here is derived from an EMBL/GenBank/DDBJ whole genome shotgun (WGS) entry which is preliminary data.</text>
</comment>
<protein>
    <submittedName>
        <fullName evidence="2">Uncharacterized protein</fullName>
    </submittedName>
</protein>
<sequence length="133" mass="14498">MPRFAAIRNVLRGSKDITTPSTSAADSVSTASSSPRPSAPAPLPPVAFVSMHRRTDLISLAEAQRTPEIVYHSVSAIPDPTPEPDLDFPAHDYQLTLIPLSVAAARHDIKYRREGFEMLEARAHIAAVRAELF</sequence>
<dbReference type="AlphaFoldDB" id="A0A9P3GM33"/>
<evidence type="ECO:0000256" key="1">
    <source>
        <dbReference type="SAM" id="MobiDB-lite"/>
    </source>
</evidence>
<dbReference type="OrthoDB" id="2802412at2759"/>
<evidence type="ECO:0000313" key="3">
    <source>
        <dbReference type="Proteomes" id="UP000703269"/>
    </source>
</evidence>
<keyword evidence="3" id="KW-1185">Reference proteome</keyword>
<accession>A0A9P3GM33</accession>
<name>A0A9P3GM33_9APHY</name>
<evidence type="ECO:0000313" key="2">
    <source>
        <dbReference type="EMBL" id="GJE97942.1"/>
    </source>
</evidence>
<proteinExistence type="predicted"/>
<dbReference type="Proteomes" id="UP000703269">
    <property type="component" value="Unassembled WGS sequence"/>
</dbReference>